<gene>
    <name evidence="9" type="ORF">TCAL_01141</name>
</gene>
<feature type="domain" description="Sushi" evidence="8">
    <location>
        <begin position="130"/>
        <end position="187"/>
    </location>
</feature>
<dbReference type="CDD" id="cd00033">
    <property type="entry name" value="CCP"/>
    <property type="match status" value="11"/>
</dbReference>
<feature type="disulfide bond" evidence="5">
    <location>
        <begin position="643"/>
        <end position="670"/>
    </location>
</feature>
<evidence type="ECO:0000313" key="9">
    <source>
        <dbReference type="EMBL" id="TRY71966.1"/>
    </source>
</evidence>
<feature type="domain" description="Sushi" evidence="8">
    <location>
        <begin position="1170"/>
        <end position="1228"/>
    </location>
</feature>
<name>A0A553P2P6_TIGCA</name>
<feature type="domain" description="Sushi" evidence="8">
    <location>
        <begin position="378"/>
        <end position="436"/>
    </location>
</feature>
<feature type="domain" description="Ig-like" evidence="7">
    <location>
        <begin position="1064"/>
        <end position="1171"/>
    </location>
</feature>
<dbReference type="InterPro" id="IPR035976">
    <property type="entry name" value="Sushi/SCR/CCP_sf"/>
</dbReference>
<organism evidence="9 10">
    <name type="scientific">Tigriopus californicus</name>
    <name type="common">Marine copepod</name>
    <dbReference type="NCBI Taxonomy" id="6832"/>
    <lineage>
        <taxon>Eukaryota</taxon>
        <taxon>Metazoa</taxon>
        <taxon>Ecdysozoa</taxon>
        <taxon>Arthropoda</taxon>
        <taxon>Crustacea</taxon>
        <taxon>Multicrustacea</taxon>
        <taxon>Hexanauplia</taxon>
        <taxon>Copepoda</taxon>
        <taxon>Harpacticoida</taxon>
        <taxon>Harpacticidae</taxon>
        <taxon>Tigriopus</taxon>
    </lineage>
</organism>
<keyword evidence="1 5" id="KW-0768">Sushi</keyword>
<feature type="domain" description="Sushi" evidence="8">
    <location>
        <begin position="1291"/>
        <end position="1349"/>
    </location>
</feature>
<evidence type="ECO:0000256" key="6">
    <source>
        <dbReference type="SAM" id="SignalP"/>
    </source>
</evidence>
<keyword evidence="6" id="KW-0732">Signal</keyword>
<protein>
    <recommendedName>
        <fullName evidence="11">Sushi, von Willebrand factor type A, EGF and pentraxin domain-containing protein 1</fullName>
    </recommendedName>
</protein>
<feature type="disulfide bond" evidence="5">
    <location>
        <begin position="1199"/>
        <end position="1226"/>
    </location>
</feature>
<dbReference type="SUPFAM" id="SSF57535">
    <property type="entry name" value="Complement control module/SCR domain"/>
    <property type="match status" value="13"/>
</dbReference>
<feature type="domain" description="Sushi" evidence="8">
    <location>
        <begin position="261"/>
        <end position="319"/>
    </location>
</feature>
<feature type="disulfide bond" evidence="5">
    <location>
        <begin position="1379"/>
        <end position="1406"/>
    </location>
</feature>
<dbReference type="PANTHER" id="PTHR19325:SF555">
    <property type="entry name" value="HIG-ANCHORING SCAFFOLD PROTEIN, ISOFORM G"/>
    <property type="match status" value="1"/>
</dbReference>
<feature type="domain" description="Sushi" evidence="8">
    <location>
        <begin position="1229"/>
        <end position="1290"/>
    </location>
</feature>
<evidence type="ECO:0000256" key="4">
    <source>
        <dbReference type="ARBA" id="ARBA00023180"/>
    </source>
</evidence>
<feature type="disulfide bond" evidence="5">
    <location>
        <begin position="1231"/>
        <end position="1274"/>
    </location>
</feature>
<feature type="disulfide bond" evidence="5">
    <location>
        <begin position="158"/>
        <end position="185"/>
    </location>
</feature>
<dbReference type="InterPro" id="IPR036179">
    <property type="entry name" value="Ig-like_dom_sf"/>
</dbReference>
<proteinExistence type="predicted"/>
<feature type="domain" description="Sushi" evidence="8">
    <location>
        <begin position="496"/>
        <end position="553"/>
    </location>
</feature>
<dbReference type="SUPFAM" id="SSF48726">
    <property type="entry name" value="Immunoglobulin"/>
    <property type="match status" value="1"/>
</dbReference>
<dbReference type="Proteomes" id="UP000318571">
    <property type="component" value="Chromosome 7"/>
</dbReference>
<feature type="domain" description="Sushi" evidence="8">
    <location>
        <begin position="673"/>
        <end position="739"/>
    </location>
</feature>
<comment type="caution">
    <text evidence="9">The sequence shown here is derived from an EMBL/GenBank/DDBJ whole genome shotgun (WGS) entry which is preliminary data.</text>
</comment>
<evidence type="ECO:0000256" key="5">
    <source>
        <dbReference type="PROSITE-ProRule" id="PRU00302"/>
    </source>
</evidence>
<evidence type="ECO:0000259" key="7">
    <source>
        <dbReference type="PROSITE" id="PS50835"/>
    </source>
</evidence>
<reference evidence="9 10" key="1">
    <citation type="journal article" date="2018" name="Nat. Ecol. Evol.">
        <title>Genomic signatures of mitonuclear coevolution across populations of Tigriopus californicus.</title>
        <authorList>
            <person name="Barreto F.S."/>
            <person name="Watson E.T."/>
            <person name="Lima T.G."/>
            <person name="Willett C.S."/>
            <person name="Edmands S."/>
            <person name="Li W."/>
            <person name="Burton R.S."/>
        </authorList>
    </citation>
    <scope>NUCLEOTIDE SEQUENCE [LARGE SCALE GENOMIC DNA]</scope>
    <source>
        <strain evidence="9 10">San Diego</strain>
    </source>
</reference>
<dbReference type="Gene3D" id="2.60.40.10">
    <property type="entry name" value="Immunoglobulins"/>
    <property type="match status" value="1"/>
</dbReference>
<feature type="chain" id="PRO_5022123897" description="Sushi, von Willebrand factor type A, EGF and pentraxin domain-containing protein 1" evidence="6">
    <location>
        <begin position="21"/>
        <end position="1408"/>
    </location>
</feature>
<evidence type="ECO:0000256" key="1">
    <source>
        <dbReference type="ARBA" id="ARBA00022659"/>
    </source>
</evidence>
<dbReference type="InterPro" id="IPR013783">
    <property type="entry name" value="Ig-like_fold"/>
</dbReference>
<accession>A0A553P2P6</accession>
<dbReference type="STRING" id="6832.A0A553P2P6"/>
<evidence type="ECO:0000313" key="10">
    <source>
        <dbReference type="Proteomes" id="UP000318571"/>
    </source>
</evidence>
<feature type="domain" description="Sushi" evidence="8">
    <location>
        <begin position="603"/>
        <end position="672"/>
    </location>
</feature>
<keyword evidence="2" id="KW-0677">Repeat</keyword>
<dbReference type="InterPro" id="IPR050350">
    <property type="entry name" value="Compl-Cell_Adhes-Reg"/>
</dbReference>
<feature type="signal peptide" evidence="6">
    <location>
        <begin position="1"/>
        <end position="20"/>
    </location>
</feature>
<dbReference type="Gene3D" id="2.10.70.10">
    <property type="entry name" value="Complement Module, domain 1"/>
    <property type="match status" value="13"/>
</dbReference>
<feature type="disulfide bond" evidence="5">
    <location>
        <begin position="348"/>
        <end position="375"/>
    </location>
</feature>
<feature type="disulfide bond" evidence="5">
    <location>
        <begin position="1320"/>
        <end position="1347"/>
    </location>
</feature>
<dbReference type="EMBL" id="VCGU01000008">
    <property type="protein sequence ID" value="TRY71966.1"/>
    <property type="molecule type" value="Genomic_DNA"/>
</dbReference>
<feature type="domain" description="Sushi" evidence="8">
    <location>
        <begin position="320"/>
        <end position="377"/>
    </location>
</feature>
<keyword evidence="4" id="KW-0325">Glycoprotein</keyword>
<dbReference type="OMA" id="DHHDNNT"/>
<evidence type="ECO:0008006" key="11">
    <source>
        <dbReference type="Google" id="ProtNLM"/>
    </source>
</evidence>
<feature type="domain" description="Sushi" evidence="8">
    <location>
        <begin position="196"/>
        <end position="260"/>
    </location>
</feature>
<dbReference type="PROSITE" id="PS50835">
    <property type="entry name" value="IG_LIKE"/>
    <property type="match status" value="1"/>
</dbReference>
<dbReference type="PANTHER" id="PTHR19325">
    <property type="entry name" value="COMPLEMENT COMPONENT-RELATED SUSHI DOMAIN-CONTAINING"/>
    <property type="match status" value="1"/>
</dbReference>
<evidence type="ECO:0000256" key="2">
    <source>
        <dbReference type="ARBA" id="ARBA00022737"/>
    </source>
</evidence>
<dbReference type="InterPro" id="IPR007110">
    <property type="entry name" value="Ig-like_dom"/>
</dbReference>
<dbReference type="PROSITE" id="PS50923">
    <property type="entry name" value="SUSHI"/>
    <property type="match status" value="12"/>
</dbReference>
<feature type="domain" description="Sushi" evidence="8">
    <location>
        <begin position="1350"/>
        <end position="1408"/>
    </location>
</feature>
<keyword evidence="3 5" id="KW-1015">Disulfide bond</keyword>
<dbReference type="Pfam" id="PF00084">
    <property type="entry name" value="Sushi"/>
    <property type="match status" value="10"/>
</dbReference>
<sequence length="1408" mass="155398">MKGLHLIPLTLALTLVEANANRHHSWSGRHKARHGLVFHFGHHDGHHGSMISSYRRRGDDSPLQIMPERHLRSTSAFIKPDECQPRDEFAANNKGRTCQRKCDTDNDCLNDRKLCLCDGVCGLSCIRPEKECQELPDPPHGQVHLTGRHFNDRAVYTCDDGYQIVGLEQVICNSDGQWSGAQPSCKQASTNAQSRYYCGEPKHIPNAKHNGSKEQLFYDLDTELTYSCLTGYQRKGFQEAQCFFYNDTARWFGPDLECHPIDCGPPELILNGERKGDCTTYRCQITYECVPGFELVGKDTRYCQGDGTWTPSELPTCVPVQCAVPDSPVNGKAMFTAVAYKSVVSYECKYGFMIVGDATRTCGEDKLWSGVEPQCKEINCGSPGFLPNGWLEGSRTTLHAVITFRCSEGMTFNGSSFRTTCQADGKWSHPLPQCYAPCIVPNIGMGNVVNLTIGAKIQHGENIVITCSPNYENPSNKTPIDCYNGTWSQIPNCEPARCKTLPSPPLNGMVVVPSTSHGGTGLYQCKDGYVLKGPNITKCNFGNWTEVTPSCELVYCPFPGYIDNGKMESTESPTVCERVPPENGEIEVRTQRLRYRRGYKSANLCSAIEDENMNIETIKSGRDSDFRDASPMFNPGTILKLKCSKGYELSIPKKKIRCKKGEWRPAHPECIPHKCQLPRLFEGGKFKLESVILPNEGEIEHGKEVDLECDHGYFLSGPERRRCWFGEWTGSAETPKCVGNPCEILEIPGGGRYIGNGGNYRPGQLIPHNALIEFECDEVKNVIQPLQCKRGKLTPEPPECFVADKARDIHKKATLVGVNDWLSSLAISASSHLVKNGDIQDVLDKAHGADSHTGIASSLPQFLRAKASCPQPSRTDGSLIYATDSHEPLSIYAREVLQPGTEIQFPHGTQVKFDCLPATLYEKEDQGNTTSRPSASPNDLLRSWMIVCEDGHWVGQSQGCDEQGRPLLQDEVGDERRRAAFNASCPYRADPISESHLVVFHNDRELFADDGEHHFEPGVELLFRCEDIGKYILEGSQRRRCIGGVWDGIPAVCRGLNQLHDYAPEIEPTILLRHKNGKIAQSNDGKLVVTPGTIVHMECLWVRRNGSPSWNIDNYSGRTYPQGWTQAPGRNAQLEYRLSIYHARVNDTGTYTCTTPEGLGHSIIVDVKEVTCPEIVPSEGLRLSDPESRDLNARIHFTCSNNNDLIGKSPLTCLPSGRWDLPVPACMDVICPESIIKHAPPSLQVHVESFGVGGKVSFSCGNGYKLTGPPSAQCLPTGQWTISESPRCLPITCPDPVSPENGLATIDGPSKIGNIVTYHCQPGYMMQGRPISACTAQGKWSGQMPLCVRACAYPGAVIGGTISVVKFYYQVGETVSFDCHHGLNMVGAKRLECLGTGIWSGPVPICST</sequence>
<evidence type="ECO:0000256" key="3">
    <source>
        <dbReference type="ARBA" id="ARBA00023157"/>
    </source>
</evidence>
<comment type="caution">
    <text evidence="5">Lacks conserved residue(s) required for the propagation of feature annotation.</text>
</comment>
<dbReference type="InterPro" id="IPR000436">
    <property type="entry name" value="Sushi_SCR_CCP_dom"/>
</dbReference>
<dbReference type="SMART" id="SM00032">
    <property type="entry name" value="CCP"/>
    <property type="match status" value="15"/>
</dbReference>
<keyword evidence="10" id="KW-1185">Reference proteome</keyword>
<evidence type="ECO:0000259" key="8">
    <source>
        <dbReference type="PROSITE" id="PS50923"/>
    </source>
</evidence>